<dbReference type="SUPFAM" id="SSF88874">
    <property type="entry name" value="Receptor-binding domain of short tail fibre protein gp12"/>
    <property type="match status" value="1"/>
</dbReference>
<proteinExistence type="predicted"/>
<organism evidence="3 4">
    <name type="scientific">Hymenobacter mellowenesis</name>
    <dbReference type="NCBI Taxonomy" id="3063995"/>
    <lineage>
        <taxon>Bacteria</taxon>
        <taxon>Pseudomonadati</taxon>
        <taxon>Bacteroidota</taxon>
        <taxon>Cytophagia</taxon>
        <taxon>Cytophagales</taxon>
        <taxon>Hymenobacteraceae</taxon>
        <taxon>Hymenobacter</taxon>
    </lineage>
</organism>
<dbReference type="EMBL" id="JAUQSX010000019">
    <property type="protein sequence ID" value="MDO7849597.1"/>
    <property type="molecule type" value="Genomic_DNA"/>
</dbReference>
<accession>A0ABT9AI99</accession>
<dbReference type="Proteomes" id="UP001167796">
    <property type="component" value="Unassembled WGS sequence"/>
</dbReference>
<feature type="region of interest" description="Disordered" evidence="1">
    <location>
        <begin position="100"/>
        <end position="121"/>
    </location>
</feature>
<dbReference type="Pfam" id="PF07484">
    <property type="entry name" value="Collar"/>
    <property type="match status" value="1"/>
</dbReference>
<feature type="domain" description="Phage tail collar" evidence="2">
    <location>
        <begin position="7"/>
        <end position="63"/>
    </location>
</feature>
<evidence type="ECO:0000313" key="4">
    <source>
        <dbReference type="Proteomes" id="UP001167796"/>
    </source>
</evidence>
<evidence type="ECO:0000259" key="2">
    <source>
        <dbReference type="Pfam" id="PF07484"/>
    </source>
</evidence>
<evidence type="ECO:0000256" key="1">
    <source>
        <dbReference type="SAM" id="MobiDB-lite"/>
    </source>
</evidence>
<sequence length="176" mass="18623">MDEPFIGEIRPISFNYAPRNWAFCNGQLLPINQYQALFSLLGTTFGGNGTTTFALPDLRSRVPMGAGQLPGGTNYLQGQVSGSENVTLIQTQLPAHQHTLTGTLQSSDSPESDDPTNKLPALEGRAQFTNGAANAPMGTISGTAGNAGLSQAHNNRQPYVGINYVIAITGIYPSRA</sequence>
<dbReference type="InterPro" id="IPR037053">
    <property type="entry name" value="Phage_tail_collar_dom_sf"/>
</dbReference>
<keyword evidence="4" id="KW-1185">Reference proteome</keyword>
<evidence type="ECO:0000313" key="3">
    <source>
        <dbReference type="EMBL" id="MDO7849597.1"/>
    </source>
</evidence>
<protein>
    <submittedName>
        <fullName evidence="3">Tail fiber protein</fullName>
    </submittedName>
</protein>
<dbReference type="InterPro" id="IPR011083">
    <property type="entry name" value="Phage_tail_collar_dom"/>
</dbReference>
<feature type="compositionally biased region" description="Polar residues" evidence="1">
    <location>
        <begin position="100"/>
        <end position="109"/>
    </location>
</feature>
<reference evidence="3" key="1">
    <citation type="submission" date="2023-07" db="EMBL/GenBank/DDBJ databases">
        <authorList>
            <person name="Kim M.K."/>
        </authorList>
    </citation>
    <scope>NUCLEOTIDE SEQUENCE</scope>
    <source>
        <strain evidence="3">M29</strain>
    </source>
</reference>
<name>A0ABT9AI99_9BACT</name>
<dbReference type="RefSeq" id="WP_305014266.1">
    <property type="nucleotide sequence ID" value="NZ_JAUQSX010000019.1"/>
</dbReference>
<comment type="caution">
    <text evidence="3">The sequence shown here is derived from an EMBL/GenBank/DDBJ whole genome shotgun (WGS) entry which is preliminary data.</text>
</comment>
<gene>
    <name evidence="3" type="ORF">Q5H92_24760</name>
</gene>
<dbReference type="Gene3D" id="3.90.1340.10">
    <property type="entry name" value="Phage tail collar domain"/>
    <property type="match status" value="1"/>
</dbReference>